<dbReference type="PROSITE" id="PS50994">
    <property type="entry name" value="INTEGRASE"/>
    <property type="match status" value="1"/>
</dbReference>
<dbReference type="InterPro" id="IPR041588">
    <property type="entry name" value="Integrase_H2C2"/>
</dbReference>
<comment type="caution">
    <text evidence="3">The sequence shown here is derived from an EMBL/GenBank/DDBJ whole genome shotgun (WGS) entry which is preliminary data.</text>
</comment>
<dbReference type="PANTHER" id="PTHR47331">
    <property type="entry name" value="PHD-TYPE DOMAIN-CONTAINING PROTEIN"/>
    <property type="match status" value="1"/>
</dbReference>
<dbReference type="Pfam" id="PF17921">
    <property type="entry name" value="Integrase_H2C2"/>
    <property type="match status" value="1"/>
</dbReference>
<feature type="domain" description="Integrase catalytic" evidence="2">
    <location>
        <begin position="1399"/>
        <end position="1602"/>
    </location>
</feature>
<proteinExistence type="predicted"/>
<dbReference type="InterPro" id="IPR036397">
    <property type="entry name" value="RNaseH_sf"/>
</dbReference>
<dbReference type="InterPro" id="IPR008042">
    <property type="entry name" value="Retrotrans_Pao"/>
</dbReference>
<dbReference type="Pfam" id="PF05380">
    <property type="entry name" value="Peptidase_A17"/>
    <property type="match status" value="1"/>
</dbReference>
<dbReference type="GO" id="GO:0015074">
    <property type="term" value="P:DNA integration"/>
    <property type="evidence" value="ECO:0007669"/>
    <property type="project" value="InterPro"/>
</dbReference>
<organism evidence="3 4">
    <name type="scientific">Araneus ventricosus</name>
    <name type="common">Orbweaver spider</name>
    <name type="synonym">Epeira ventricosa</name>
    <dbReference type="NCBI Taxonomy" id="182803"/>
    <lineage>
        <taxon>Eukaryota</taxon>
        <taxon>Metazoa</taxon>
        <taxon>Ecdysozoa</taxon>
        <taxon>Arthropoda</taxon>
        <taxon>Chelicerata</taxon>
        <taxon>Arachnida</taxon>
        <taxon>Araneae</taxon>
        <taxon>Araneomorphae</taxon>
        <taxon>Entelegynae</taxon>
        <taxon>Araneoidea</taxon>
        <taxon>Araneidae</taxon>
        <taxon>Araneus</taxon>
    </lineage>
</organism>
<keyword evidence="4" id="KW-1185">Reference proteome</keyword>
<evidence type="ECO:0000313" key="3">
    <source>
        <dbReference type="EMBL" id="GBO19333.1"/>
    </source>
</evidence>
<gene>
    <name evidence="3" type="ORF">AVEN_124577_1</name>
</gene>
<dbReference type="InterPro" id="IPR043502">
    <property type="entry name" value="DNA/RNA_pol_sf"/>
</dbReference>
<dbReference type="GO" id="GO:0003676">
    <property type="term" value="F:nucleic acid binding"/>
    <property type="evidence" value="ECO:0007669"/>
    <property type="project" value="InterPro"/>
</dbReference>
<evidence type="ECO:0000313" key="4">
    <source>
        <dbReference type="Proteomes" id="UP000499080"/>
    </source>
</evidence>
<dbReference type="InterPro" id="IPR040676">
    <property type="entry name" value="DUF5641"/>
</dbReference>
<dbReference type="Pfam" id="PF18701">
    <property type="entry name" value="DUF5641"/>
    <property type="match status" value="1"/>
</dbReference>
<keyword evidence="1" id="KW-0175">Coiled coil</keyword>
<dbReference type="Gene3D" id="1.10.340.70">
    <property type="match status" value="1"/>
</dbReference>
<name>A0A4Y2V275_ARAVE</name>
<dbReference type="PANTHER" id="PTHR47331:SF1">
    <property type="entry name" value="GAG-LIKE PROTEIN"/>
    <property type="match status" value="1"/>
</dbReference>
<sequence length="1719" mass="196360">MAGIAKLKKDELKLVAEEIGLAVTESMKKSEIRRLIEVFINDNETVQDAIDQVLEEKKNQKSDQDGQIELERLKLERIKVELELAQLKANNTGISFDHGRKNETEVSMEVLIKSIRTLTIKVPNKSEDWGFFFTSLERAYSTKKVPEKFKAEILLNLLGERASNILTYITEKDLNNYEEIKSIVLREFEPTAQAVLENFRNASKENETHMQFASRLTTSFEYYLKLRGVTDFETLKQLMVSDKLFQTLDRETAAHINVRQNEKWFKPVELGKECDLYFTSRGKRLNETRKEPKIYSNNFKTAKTVPKVFFNEMKNKNCDLCRKNENHPLYACPQFKRLSVHERVEVVKNKNVCFKCLSPNCSVKKCSYRNCFCGKAHNKLIHFPKESTNVSSTNAGATEVVNNSQSGEKNTEQGSNVSPIEWVTPFVATNLVENKKNVILSTVQCLVKDRCSQWQEVRCLLDVGSQICLMSNECLQRLQLKSEKINQSISCINNASMVVNRSVSATLANGNKSFERNISMLVVRKITDLIPNQKIDARVQIPESVKLADPNFNVPGKIDILIGAEYFYDIIKPGKLNAKNASLTLQDSVFGYILGGSISSPDKLNSNYCGLICGAEELNSNLRKFWEIEEIGNELPKSKENAICEEHYARTHRRDKTGKYTVTMPFKEHWSCLGNSRDIALNRLASLWTRLSRDQEYLKLYRDFLKEYEDLGHMTEIRESVEPDVTYYMPHHGIYRPQKSTTKLRTVFNASTLTTSGKSLNSIQYNGGVIQDDLFTLLVRFRKHIFAFTADIRQMYRRINIDESQRKLQRILWKEDVNKPIKTYQLNTVTYGTVSAPYLAMRTLKQISIDEGKNFPIAASVLCNDFYMDDVLSGANTLEAAKTLQHQLIDILKTAQMSLHKWCGNTSELIPTTENEYDFSSTDEIKTLGIAWKARTDCFTFKVKVEQNAHPTKRSVLSIIARLFDPLGLLGPVITKAKIFMQQLWLLKIDWSERLPEKEACEWQEFVKSLMNLNDINIERCIVIQSAVVTELHGFCDASEKAYGAAIYARTVTAAGEVKVKLVASKSRVSPIKQVTIPRLELCSAVLLTKLMDKVQRGLKMDITSVFYWSDSTIVISWMKKESRDLKTFVANRVVFIQECTEINQWHHVPSEQNPADIISRGLDPERIQQSDLWWFGPSFLQERLVNLASDSNDIHNSELYQRELKNNQGDSVCLLMQDIDILPIINGCSSFVKLQRIIAWCVRFKENARNPLQRTTGSLTAPELSASLFCLVRNVQSVYFSKEIQCIKKGQQLHNSSNLLNLSPFLDEKNILRVGGRLRHSNLPAEQKHPMLIPNNNPICDLIINHFHVFYFHTGIEATLANIRTQFWIINGRSTVKRVIAKCLKCLKVSAKGKNQMMADLPSARVNISRVFTKVGLDFCGPFSIKLIPGRVKRVYKCYICIFVCFVVKAIHLEIVNSLSTEAFIGALKRFISRRGRPSDIFSDNGTNFVGANNELLKILKGLFKRESAENFEDFLASEGIKWHFNPPATPHFGGLWEAGVKSLKGHLKRVVGNTILTHEEFFTIITQVEAVLNSRPLCPLSEDPNDDLALTPAHFLVGTSLTSLPEPHFKETPMNRLSRWELVQKLAQTFWSKWTSDYLNRLQARPKWYKGEKEFKKNEVVLVKGDDNSKLLSWNLAKIIEVHPGKDNITRIVTLKTSKGIYKRPVNKIVKLPFDST</sequence>
<dbReference type="GO" id="GO:0042575">
    <property type="term" value="C:DNA polymerase complex"/>
    <property type="evidence" value="ECO:0007669"/>
    <property type="project" value="UniProtKB-ARBA"/>
</dbReference>
<accession>A0A4Y2V275</accession>
<protein>
    <recommendedName>
        <fullName evidence="2">Integrase catalytic domain-containing protein</fullName>
    </recommendedName>
</protein>
<evidence type="ECO:0000256" key="1">
    <source>
        <dbReference type="SAM" id="Coils"/>
    </source>
</evidence>
<dbReference type="SUPFAM" id="SSF53098">
    <property type="entry name" value="Ribonuclease H-like"/>
    <property type="match status" value="1"/>
</dbReference>
<dbReference type="InterPro" id="IPR012337">
    <property type="entry name" value="RNaseH-like_sf"/>
</dbReference>
<dbReference type="Proteomes" id="UP000499080">
    <property type="component" value="Unassembled WGS sequence"/>
</dbReference>
<dbReference type="OrthoDB" id="6436171at2759"/>
<dbReference type="Gene3D" id="3.30.420.10">
    <property type="entry name" value="Ribonuclease H-like superfamily/Ribonuclease H"/>
    <property type="match status" value="1"/>
</dbReference>
<feature type="coiled-coil region" evidence="1">
    <location>
        <begin position="43"/>
        <end position="90"/>
    </location>
</feature>
<dbReference type="SUPFAM" id="SSF56672">
    <property type="entry name" value="DNA/RNA polymerases"/>
    <property type="match status" value="1"/>
</dbReference>
<dbReference type="EMBL" id="BGPR01042807">
    <property type="protein sequence ID" value="GBO19333.1"/>
    <property type="molecule type" value="Genomic_DNA"/>
</dbReference>
<evidence type="ECO:0000259" key="2">
    <source>
        <dbReference type="PROSITE" id="PS50994"/>
    </source>
</evidence>
<dbReference type="InterPro" id="IPR001584">
    <property type="entry name" value="Integrase_cat-core"/>
</dbReference>
<dbReference type="GO" id="GO:0071897">
    <property type="term" value="P:DNA biosynthetic process"/>
    <property type="evidence" value="ECO:0007669"/>
    <property type="project" value="UniProtKB-ARBA"/>
</dbReference>
<reference evidence="3 4" key="1">
    <citation type="journal article" date="2019" name="Sci. Rep.">
        <title>Orb-weaving spider Araneus ventricosus genome elucidates the spidroin gene catalogue.</title>
        <authorList>
            <person name="Kono N."/>
            <person name="Nakamura H."/>
            <person name="Ohtoshi R."/>
            <person name="Moran D.A.P."/>
            <person name="Shinohara A."/>
            <person name="Yoshida Y."/>
            <person name="Fujiwara M."/>
            <person name="Mori M."/>
            <person name="Tomita M."/>
            <person name="Arakawa K."/>
        </authorList>
    </citation>
    <scope>NUCLEOTIDE SEQUENCE [LARGE SCALE GENOMIC DNA]</scope>
</reference>